<dbReference type="InterPro" id="IPR025640">
    <property type="entry name" value="GYF_2"/>
</dbReference>
<evidence type="ECO:0000313" key="5">
    <source>
        <dbReference type="Proteomes" id="UP001500021"/>
    </source>
</evidence>
<dbReference type="Pfam" id="PF14237">
    <property type="entry name" value="GYF_2"/>
    <property type="match status" value="1"/>
</dbReference>
<dbReference type="SUPFAM" id="SSF58100">
    <property type="entry name" value="Bacterial hemolysins"/>
    <property type="match status" value="1"/>
</dbReference>
<name>A0ABN1L832_9GAMM</name>
<keyword evidence="1" id="KW-0175">Coiled coil</keyword>
<dbReference type="Gene3D" id="1.20.1170.10">
    <property type="match status" value="1"/>
</dbReference>
<keyword evidence="5" id="KW-1185">Reference proteome</keyword>
<evidence type="ECO:0000259" key="3">
    <source>
        <dbReference type="Pfam" id="PF14237"/>
    </source>
</evidence>
<evidence type="ECO:0000313" key="4">
    <source>
        <dbReference type="EMBL" id="GAA0819041.1"/>
    </source>
</evidence>
<gene>
    <name evidence="4" type="ORF">GCM10009111_22640</name>
</gene>
<comment type="caution">
    <text evidence="4">The sequence shown here is derived from an EMBL/GenBank/DDBJ whole genome shotgun (WGS) entry which is preliminary data.</text>
</comment>
<evidence type="ECO:0000256" key="2">
    <source>
        <dbReference type="SAM" id="MobiDB-lite"/>
    </source>
</evidence>
<dbReference type="Proteomes" id="UP001500021">
    <property type="component" value="Unassembled WGS sequence"/>
</dbReference>
<feature type="domain" description="GYF" evidence="3">
    <location>
        <begin position="5"/>
        <end position="51"/>
    </location>
</feature>
<feature type="coiled-coil region" evidence="1">
    <location>
        <begin position="97"/>
        <end position="156"/>
    </location>
</feature>
<accession>A0ABN1L832</accession>
<feature type="compositionally biased region" description="Basic and acidic residues" evidence="2">
    <location>
        <begin position="213"/>
        <end position="249"/>
    </location>
</feature>
<organism evidence="4 5">
    <name type="scientific">Colwellia asteriadis</name>
    <dbReference type="NCBI Taxonomy" id="517723"/>
    <lineage>
        <taxon>Bacteria</taxon>
        <taxon>Pseudomonadati</taxon>
        <taxon>Pseudomonadota</taxon>
        <taxon>Gammaproteobacteria</taxon>
        <taxon>Alteromonadales</taxon>
        <taxon>Colwelliaceae</taxon>
        <taxon>Colwellia</taxon>
    </lineage>
</organism>
<evidence type="ECO:0000256" key="1">
    <source>
        <dbReference type="SAM" id="Coils"/>
    </source>
</evidence>
<reference evidence="4 5" key="1">
    <citation type="journal article" date="2019" name="Int. J. Syst. Evol. Microbiol.">
        <title>The Global Catalogue of Microorganisms (GCM) 10K type strain sequencing project: providing services to taxonomists for standard genome sequencing and annotation.</title>
        <authorList>
            <consortium name="The Broad Institute Genomics Platform"/>
            <consortium name="The Broad Institute Genome Sequencing Center for Infectious Disease"/>
            <person name="Wu L."/>
            <person name="Ma J."/>
        </authorList>
    </citation>
    <scope>NUCLEOTIDE SEQUENCE [LARGE SCALE GENOMIC DNA]</scope>
    <source>
        <strain evidence="4 5">JCM 15608</strain>
    </source>
</reference>
<feature type="region of interest" description="Disordered" evidence="2">
    <location>
        <begin position="207"/>
        <end position="290"/>
    </location>
</feature>
<proteinExistence type="predicted"/>
<dbReference type="EMBL" id="BAAAFA010000007">
    <property type="protein sequence ID" value="GAA0819041.1"/>
    <property type="molecule type" value="Genomic_DNA"/>
</dbReference>
<sequence>MMKKWFFSDNGKVTAPLSQTEARAYLADNPTVYGWHPSFSQWKPVTCIPEFADIVPLPEQSLLVPKELTDKFLAKKQRLQTKLTSIDDSIKHTQSSLTKFEKQIEDYKALTQNLNDDVKGAIDNIEKKYSGLNKKIAQVKNAINIAEVEINDAIKSFDHRVNSNDVFMPSCHGTVKPAKSAPLTEVEVAQKASEAAQISKAKLAQAKLATPHKRVEAEKPVEEVAKKEAPKKEESVAKNKAEDESKANKEGFGMKNIMKSVFKGDKKVESSEEQPPMSMAERLKMAQNNT</sequence>
<protein>
    <recommendedName>
        <fullName evidence="3">GYF domain-containing protein</fullName>
    </recommendedName>
</protein>